<protein>
    <submittedName>
        <fullName evidence="1">Uncharacterized protein</fullName>
    </submittedName>
</protein>
<sequence length="2018" mass="224450">MRGKVTGEEEPPRKRVKLQQASKTEGTYRFSSAQDISRSLQAGNEDGVIAGAYRVHRPSQSLLALRNQFNLKPGETVTPQDERLLLARSWLRFSPGAREIFGIWGGVNQRQAHTLALITSLLAALLNLLSSHHPDHSLGMPVHRTLLTAQWMQHLNTYIAGSHNDLLISTLKLLNAMSNFAGGSERRFVLDSFAWETKSLPKLLYMRRKAKTGINQDGLLVPDIRTLYVLFMLSFVDSSTSTSVKAAFLEQRRDVFGGIWKGLLQDSYSVVRRVLEVCWTGIWSDQKLKRSIKVGIFQEATLTQIVKLYERSAPEGNDDEQIPADVVHHFLLAICTRPGVGVCFRDRGWYPRESEDDLRFAGGGEEDAPRSGRVFNKILANLMKGFKVNEDPRQQELALKVLSACPELVTSYWSAIALTLEPRLSSKWITNVSFLGSVISLPIPEQSFIMPNSNLYLPAPPPLAPFLENTFPSTYAKVHISRGLQSSSPLVQHCTSQALAKCLTKYATVLELLEKVEHGLEEDDQSGQWRNRRRELEREVRKRVPEFAVVVALSQQHQKQEGSSGGPIMPESNRAITAMLAESSTRLLWLYHRCLPSLVAEARFDVGKLLHSFSVPSVVGEAGSLLGLRTLRQLHVLRLLKESDQFAWSTKTGSLSPVHVLLQLYTMTQAVAVRDAVEALLQSVFSRSIIFQHDPDEVQLWLVALPVGIRASGVAAPDGTPLLDERAAVTIFLDDCIQRFLKTPHRYIEDLQRAFPPMGDHAASTDQDSHPSALVMTVLEQMSAKISASLLSESDILALVTYTRKLITSFSSKIQMLHPLEELAAKLLSAVHVAGDVAEHKVVRQAIVREVGMVVAYFDCLRGAPSTARSRPAAVSLFLNQIELLERPATPLLRQSSAYELVDWLRLLDSDISNGDVAQLVKVVGRLHPPALRQLLEYLHPAQQFLSEAEDFLITHSEHPFNFLYLQSSPDQLANSEYIDILCKSVVSGNHAFQKAKQALILVHHRLCSASVASSGKKSCLELMASIVRRFEDGRAEDAVKIKEVLFGLSAIKELCTLDAKSRDTDLTEGLRSLLLAAVDPLSPDDKRLLADFTSHWANLVRTPFDIEAADDVRLTKCQIYLWIAYLRADDVLALLDRVLNHVTATRDDWNVKLLPAVLAALEQGTVLCSVADDLLDRLPRLVSLIPLTSHKQTLIGIIAQIVGFGLPIGLNGLLPSSKWTDLPSLVSAAESRWGHRSKEVIDTIDVSFLLGQDRWTKPVVSILSGLAYLSSSVRSACWTYLRSEAAVQHPMTELAPVMWASLDMNAAHESVVNEVWQQHFVNLLLGTTDNNRIPMHRQTCLLSVSAMLGHFPASRPTLLALATTTVLQAPSDFPIADLFHLAGSLAIEMPIEAQEFVSAILDRGLQWAVRKVAHTNKDQEDLEAFVAVVAASDNVKAHLADPILAAVTQGRLSDTVFLKLAVAVPLIINRHLQSIVQHPSFHKQTAPSAPTKDDLIELVSLLFHRHPVNTCQPTHIQPLAQIYCGSLSRSDRTLLRLFRLYEETKKVSIASLLTKNSSDAAVDARQSIGNLDSNRVFRTCLAFPTRRSLDPDKDLDTGDQHVYDPVFVVLLSAQMLAICRPSSALEWVQFFRSNTVSLLIRCLSSADNILRDLSLAQLATVASALQAADMHEKLHVIHILDLLRDAVSKPASENPPRLPTFTTLLLAHALRGVFYPANSIYPLTARFLLQRPELDTTDIPMLYNMLYSDSEDWRKERTWQLKFLADAMLDAGEDEWRIFKRRHTWDLLASIWQSGDYDRSLRVGVLDILQNLTAHRRIATSLVLKSGLLAWIEMALVPREDEMVRWLIILDNIVTVVDAPKLESATSGEWRASIGRAVSLLASDSGKCLTDVVRLGSQLIIKLGLLPGPPVPNLETLVAKIYNDLMRLEGTLDNPQMRSPDSKVPFPLNTGWDGNEIEVWGLAVEGLWRSVMLLEAKSALWDGLTYRLLIWHAIGHGDQSGIGHWVRKEIVACKTAS</sequence>
<reference evidence="1" key="1">
    <citation type="submission" date="2021-02" db="EMBL/GenBank/DDBJ databases">
        <authorList>
            <consortium name="DOE Joint Genome Institute"/>
            <person name="Ahrendt S."/>
            <person name="Looney B.P."/>
            <person name="Miyauchi S."/>
            <person name="Morin E."/>
            <person name="Drula E."/>
            <person name="Courty P.E."/>
            <person name="Chicoki N."/>
            <person name="Fauchery L."/>
            <person name="Kohler A."/>
            <person name="Kuo A."/>
            <person name="Labutti K."/>
            <person name="Pangilinan J."/>
            <person name="Lipzen A."/>
            <person name="Riley R."/>
            <person name="Andreopoulos W."/>
            <person name="He G."/>
            <person name="Johnson J."/>
            <person name="Barry K.W."/>
            <person name="Grigoriev I.V."/>
            <person name="Nagy L."/>
            <person name="Hibbett D."/>
            <person name="Henrissat B."/>
            <person name="Matheny P.B."/>
            <person name="Labbe J."/>
            <person name="Martin F."/>
        </authorList>
    </citation>
    <scope>NUCLEOTIDE SEQUENCE</scope>
    <source>
        <strain evidence="1">FP105234-sp</strain>
    </source>
</reference>
<keyword evidence="2" id="KW-1185">Reference proteome</keyword>
<proteinExistence type="predicted"/>
<dbReference type="Proteomes" id="UP000814033">
    <property type="component" value="Unassembled WGS sequence"/>
</dbReference>
<organism evidence="1 2">
    <name type="scientific">Auriscalpium vulgare</name>
    <dbReference type="NCBI Taxonomy" id="40419"/>
    <lineage>
        <taxon>Eukaryota</taxon>
        <taxon>Fungi</taxon>
        <taxon>Dikarya</taxon>
        <taxon>Basidiomycota</taxon>
        <taxon>Agaricomycotina</taxon>
        <taxon>Agaricomycetes</taxon>
        <taxon>Russulales</taxon>
        <taxon>Auriscalpiaceae</taxon>
        <taxon>Auriscalpium</taxon>
    </lineage>
</organism>
<dbReference type="EMBL" id="MU275844">
    <property type="protein sequence ID" value="KAI0052681.1"/>
    <property type="molecule type" value="Genomic_DNA"/>
</dbReference>
<gene>
    <name evidence="1" type="ORF">FA95DRAFT_1483272</name>
</gene>
<evidence type="ECO:0000313" key="2">
    <source>
        <dbReference type="Proteomes" id="UP000814033"/>
    </source>
</evidence>
<reference evidence="1" key="2">
    <citation type="journal article" date="2022" name="New Phytol.">
        <title>Evolutionary transition to the ectomycorrhizal habit in the genomes of a hyperdiverse lineage of mushroom-forming fungi.</title>
        <authorList>
            <person name="Looney B."/>
            <person name="Miyauchi S."/>
            <person name="Morin E."/>
            <person name="Drula E."/>
            <person name="Courty P.E."/>
            <person name="Kohler A."/>
            <person name="Kuo A."/>
            <person name="LaButti K."/>
            <person name="Pangilinan J."/>
            <person name="Lipzen A."/>
            <person name="Riley R."/>
            <person name="Andreopoulos W."/>
            <person name="He G."/>
            <person name="Johnson J."/>
            <person name="Nolan M."/>
            <person name="Tritt A."/>
            <person name="Barry K.W."/>
            <person name="Grigoriev I.V."/>
            <person name="Nagy L.G."/>
            <person name="Hibbett D."/>
            <person name="Henrissat B."/>
            <person name="Matheny P.B."/>
            <person name="Labbe J."/>
            <person name="Martin F.M."/>
        </authorList>
    </citation>
    <scope>NUCLEOTIDE SEQUENCE</scope>
    <source>
        <strain evidence="1">FP105234-sp</strain>
    </source>
</reference>
<evidence type="ECO:0000313" key="1">
    <source>
        <dbReference type="EMBL" id="KAI0052681.1"/>
    </source>
</evidence>
<comment type="caution">
    <text evidence="1">The sequence shown here is derived from an EMBL/GenBank/DDBJ whole genome shotgun (WGS) entry which is preliminary data.</text>
</comment>
<name>A0ACB8S9Q5_9AGAM</name>
<accession>A0ACB8S9Q5</accession>